<organism evidence="12 13">
    <name type="scientific">Daphnia galeata</name>
    <dbReference type="NCBI Taxonomy" id="27404"/>
    <lineage>
        <taxon>Eukaryota</taxon>
        <taxon>Metazoa</taxon>
        <taxon>Ecdysozoa</taxon>
        <taxon>Arthropoda</taxon>
        <taxon>Crustacea</taxon>
        <taxon>Branchiopoda</taxon>
        <taxon>Diplostraca</taxon>
        <taxon>Cladocera</taxon>
        <taxon>Anomopoda</taxon>
        <taxon>Daphniidae</taxon>
        <taxon>Daphnia</taxon>
    </lineage>
</organism>
<evidence type="ECO:0000256" key="9">
    <source>
        <dbReference type="PROSITE-ProRule" id="PRU01379"/>
    </source>
</evidence>
<evidence type="ECO:0000256" key="8">
    <source>
        <dbReference type="ARBA" id="ARBA00023180"/>
    </source>
</evidence>
<dbReference type="FunFam" id="3.40.630.10:FF:000020">
    <property type="entry name" value="Carboxypeptidase D"/>
    <property type="match status" value="1"/>
</dbReference>
<dbReference type="GO" id="GO:0016485">
    <property type="term" value="P:protein processing"/>
    <property type="evidence" value="ECO:0007669"/>
    <property type="project" value="TreeGrafter"/>
</dbReference>
<proteinExistence type="inferred from homology"/>
<dbReference type="GO" id="GO:0004181">
    <property type="term" value="F:metallocarboxypeptidase activity"/>
    <property type="evidence" value="ECO:0007669"/>
    <property type="project" value="InterPro"/>
</dbReference>
<dbReference type="GO" id="GO:0008270">
    <property type="term" value="F:zinc ion binding"/>
    <property type="evidence" value="ECO:0007669"/>
    <property type="project" value="InterPro"/>
</dbReference>
<dbReference type="InterPro" id="IPR057246">
    <property type="entry name" value="CARBOXYPEPT_ZN_1"/>
</dbReference>
<keyword evidence="8" id="KW-0325">Glycoprotein</keyword>
<feature type="domain" description="Peptidase M14" evidence="11">
    <location>
        <begin position="52"/>
        <end position="354"/>
    </location>
</feature>
<keyword evidence="10" id="KW-0732">Signal</keyword>
<name>A0A8J2S504_9CRUS</name>
<comment type="similarity">
    <text evidence="2 9">Belongs to the peptidase M14 family.</text>
</comment>
<evidence type="ECO:0000256" key="3">
    <source>
        <dbReference type="ARBA" id="ARBA00022645"/>
    </source>
</evidence>
<evidence type="ECO:0000313" key="13">
    <source>
        <dbReference type="Proteomes" id="UP000789390"/>
    </source>
</evidence>
<feature type="chain" id="PRO_5035281104" description="Peptidase M14 domain-containing protein" evidence="10">
    <location>
        <begin position="23"/>
        <end position="448"/>
    </location>
</feature>
<keyword evidence="6" id="KW-0378">Hydrolase</keyword>
<protein>
    <recommendedName>
        <fullName evidence="11">Peptidase M14 domain-containing protein</fullName>
    </recommendedName>
</protein>
<dbReference type="CDD" id="cd03868">
    <property type="entry name" value="M14_CPD_I"/>
    <property type="match status" value="1"/>
</dbReference>
<keyword evidence="5" id="KW-0479">Metal-binding</keyword>
<keyword evidence="4" id="KW-0645">Protease</keyword>
<evidence type="ECO:0000256" key="2">
    <source>
        <dbReference type="ARBA" id="ARBA00005988"/>
    </source>
</evidence>
<sequence>MINSVIWTRLLVLSTLVLAALSLPTVLKTEETKKNEQNDFNPELDDFVPADRYLTHDEMITWLQSIARRHPKIAKTFSIGKSEQGRELLVLELSHSIERGERDLLMPMVKLVGNIHGNEVVGRQLLLRTISHLIQKDNVDPRVTRLLNTTDIFFLPSMNPDGFVKAREGDCWSGGPEGGRLNANNIDLNRDFPDQFKPEDKLLRSQNELLQSRASETQAVMKWILDNPFVLSASLHGGAVVASYPYDGSGTSQQQGFYSAAPDDKVFRKLSQDYADRHPLMKRSDTCGVGFKDGITNGAYWYDLKGGMQDFNYVHSNAFEVTLELSCCKYAPAADLPAEWEYNRKPLLNYIASSHRGVRGLVVDKTTKRPIRSAYVHVFGIDKNITTTEKGEYWRLLTPGRYIIQSFAEGFVPSSSRNIEITDIYTEQLNFELEPTVHQKTITRLICD</sequence>
<evidence type="ECO:0000259" key="11">
    <source>
        <dbReference type="PROSITE" id="PS52035"/>
    </source>
</evidence>
<accession>A0A8J2S504</accession>
<dbReference type="GO" id="GO:0005615">
    <property type="term" value="C:extracellular space"/>
    <property type="evidence" value="ECO:0007669"/>
    <property type="project" value="TreeGrafter"/>
</dbReference>
<dbReference type="Gene3D" id="3.40.630.10">
    <property type="entry name" value="Zn peptidases"/>
    <property type="match status" value="1"/>
</dbReference>
<dbReference type="PROSITE" id="PS00133">
    <property type="entry name" value="CARBOXYPEPT_ZN_2"/>
    <property type="match status" value="1"/>
</dbReference>
<keyword evidence="13" id="KW-1185">Reference proteome</keyword>
<evidence type="ECO:0000256" key="7">
    <source>
        <dbReference type="ARBA" id="ARBA00022833"/>
    </source>
</evidence>
<evidence type="ECO:0000256" key="5">
    <source>
        <dbReference type="ARBA" id="ARBA00022723"/>
    </source>
</evidence>
<dbReference type="OrthoDB" id="10249045at2759"/>
<dbReference type="SUPFAM" id="SSF49464">
    <property type="entry name" value="Carboxypeptidase regulatory domain-like"/>
    <property type="match status" value="1"/>
</dbReference>
<evidence type="ECO:0000256" key="10">
    <source>
        <dbReference type="SAM" id="SignalP"/>
    </source>
</evidence>
<dbReference type="InterPro" id="IPR008969">
    <property type="entry name" value="CarboxyPept-like_regulatory"/>
</dbReference>
<dbReference type="Pfam" id="PF13620">
    <property type="entry name" value="CarboxypepD_reg"/>
    <property type="match status" value="1"/>
</dbReference>
<keyword evidence="7" id="KW-0862">Zinc</keyword>
<evidence type="ECO:0000313" key="12">
    <source>
        <dbReference type="EMBL" id="CAH0110686.1"/>
    </source>
</evidence>
<dbReference type="CDD" id="cd11308">
    <property type="entry name" value="Peptidase_M14NE-CP-C_like"/>
    <property type="match status" value="1"/>
</dbReference>
<evidence type="ECO:0000256" key="1">
    <source>
        <dbReference type="ARBA" id="ARBA00001947"/>
    </source>
</evidence>
<dbReference type="Gene3D" id="2.60.40.1120">
    <property type="entry name" value="Carboxypeptidase-like, regulatory domain"/>
    <property type="match status" value="1"/>
</dbReference>
<dbReference type="PANTHER" id="PTHR11532:SF84">
    <property type="entry name" value="CARBOXYPEPTIDASE M"/>
    <property type="match status" value="1"/>
</dbReference>
<dbReference type="AlphaFoldDB" id="A0A8J2S504"/>
<dbReference type="EMBL" id="CAKKLH010000304">
    <property type="protein sequence ID" value="CAH0110686.1"/>
    <property type="molecule type" value="Genomic_DNA"/>
</dbReference>
<dbReference type="InterPro" id="IPR000834">
    <property type="entry name" value="Peptidase_M14"/>
</dbReference>
<dbReference type="InterPro" id="IPR057247">
    <property type="entry name" value="CARBOXYPEPT_ZN_2"/>
</dbReference>
<dbReference type="PROSITE" id="PS52035">
    <property type="entry name" value="PEPTIDASE_M14"/>
    <property type="match status" value="1"/>
</dbReference>
<dbReference type="PROSITE" id="PS00132">
    <property type="entry name" value="CARBOXYPEPT_ZN_1"/>
    <property type="match status" value="1"/>
</dbReference>
<dbReference type="GO" id="GO:0006518">
    <property type="term" value="P:peptide metabolic process"/>
    <property type="evidence" value="ECO:0007669"/>
    <property type="project" value="TreeGrafter"/>
</dbReference>
<feature type="active site" description="Proton donor/acceptor" evidence="9">
    <location>
        <position position="324"/>
    </location>
</feature>
<keyword evidence="3" id="KW-0121">Carboxypeptidase</keyword>
<dbReference type="PRINTS" id="PR00765">
    <property type="entry name" value="CRBOXYPTASEA"/>
</dbReference>
<dbReference type="Proteomes" id="UP000789390">
    <property type="component" value="Unassembled WGS sequence"/>
</dbReference>
<evidence type="ECO:0000256" key="4">
    <source>
        <dbReference type="ARBA" id="ARBA00022670"/>
    </source>
</evidence>
<comment type="caution">
    <text evidence="12">The sequence shown here is derived from an EMBL/GenBank/DDBJ whole genome shotgun (WGS) entry which is preliminary data.</text>
</comment>
<gene>
    <name evidence="12" type="ORF">DGAL_LOCUS14279</name>
</gene>
<dbReference type="SMART" id="SM00631">
    <property type="entry name" value="Zn_pept"/>
    <property type="match status" value="1"/>
</dbReference>
<dbReference type="InterPro" id="IPR050753">
    <property type="entry name" value="Peptidase_M14_domain"/>
</dbReference>
<dbReference type="Pfam" id="PF00246">
    <property type="entry name" value="Peptidase_M14"/>
    <property type="match status" value="1"/>
</dbReference>
<dbReference type="PANTHER" id="PTHR11532">
    <property type="entry name" value="PROTEASE M14 CARBOXYPEPTIDASE"/>
    <property type="match status" value="1"/>
</dbReference>
<evidence type="ECO:0000256" key="6">
    <source>
        <dbReference type="ARBA" id="ARBA00022801"/>
    </source>
</evidence>
<comment type="cofactor">
    <cofactor evidence="1">
        <name>Zn(2+)</name>
        <dbReference type="ChEBI" id="CHEBI:29105"/>
    </cofactor>
</comment>
<dbReference type="SUPFAM" id="SSF53187">
    <property type="entry name" value="Zn-dependent exopeptidases"/>
    <property type="match status" value="1"/>
</dbReference>
<reference evidence="12" key="1">
    <citation type="submission" date="2021-11" db="EMBL/GenBank/DDBJ databases">
        <authorList>
            <person name="Schell T."/>
        </authorList>
    </citation>
    <scope>NUCLEOTIDE SEQUENCE</scope>
    <source>
        <strain evidence="12">M5</strain>
    </source>
</reference>
<feature type="signal peptide" evidence="10">
    <location>
        <begin position="1"/>
        <end position="22"/>
    </location>
</feature>